<organism evidence="2 3">
    <name type="scientific">Dyella jiangningensis</name>
    <dbReference type="NCBI Taxonomy" id="1379159"/>
    <lineage>
        <taxon>Bacteria</taxon>
        <taxon>Pseudomonadati</taxon>
        <taxon>Pseudomonadota</taxon>
        <taxon>Gammaproteobacteria</taxon>
        <taxon>Lysobacterales</taxon>
        <taxon>Rhodanobacteraceae</taxon>
        <taxon>Dyella</taxon>
    </lineage>
</organism>
<proteinExistence type="predicted"/>
<evidence type="ECO:0000313" key="3">
    <source>
        <dbReference type="Proteomes" id="UP000248926"/>
    </source>
</evidence>
<dbReference type="Pfam" id="PF14534">
    <property type="entry name" value="DUF4440"/>
    <property type="match status" value="1"/>
</dbReference>
<dbReference type="Proteomes" id="UP000248926">
    <property type="component" value="Unassembled WGS sequence"/>
</dbReference>
<sequence>MQMSWFDDFMHRRVRGGACTLHGSTGRSSMRVRTLGFLIIAGVASAPSAFAGEAPKALREELLRTTQALVDALPTGDRDVWEKSLTDDAVIIDEFGRIAHKADTVASIHAFPKGLSGSIELRDPHVQQYGDTAILQVEEYERETVFGQPLVVRYESLLTFVKQSGAWKLAGYEDVTLPTEPPKLTVTGLTLGDYQGSYRYAPDRIWTVSHEQGELHVLARPGAKPNLLQPIGKDIFMGSDDERNLFIFRRGADGKVNALIERRKFNDLRLDRTG</sequence>
<evidence type="ECO:0000313" key="2">
    <source>
        <dbReference type="EMBL" id="RAO77843.1"/>
    </source>
</evidence>
<dbReference type="EMBL" id="NFZS01000001">
    <property type="protein sequence ID" value="RAO77843.1"/>
    <property type="molecule type" value="Genomic_DNA"/>
</dbReference>
<dbReference type="Gene3D" id="3.10.450.50">
    <property type="match status" value="1"/>
</dbReference>
<accession>A0A328P972</accession>
<dbReference type="InterPro" id="IPR027843">
    <property type="entry name" value="DUF4440"/>
</dbReference>
<gene>
    <name evidence="2" type="ORF">CA260_08305</name>
</gene>
<dbReference type="OrthoDB" id="110077at2"/>
<protein>
    <recommendedName>
        <fullName evidence="1">DUF4440 domain-containing protein</fullName>
    </recommendedName>
</protein>
<keyword evidence="3" id="KW-1185">Reference proteome</keyword>
<feature type="domain" description="DUF4440" evidence="1">
    <location>
        <begin position="64"/>
        <end position="169"/>
    </location>
</feature>
<dbReference type="InterPro" id="IPR032710">
    <property type="entry name" value="NTF2-like_dom_sf"/>
</dbReference>
<dbReference type="AlphaFoldDB" id="A0A328P972"/>
<name>A0A328P972_9GAMM</name>
<reference evidence="2 3" key="1">
    <citation type="journal article" date="2018" name="Genet. Mol. Biol.">
        <title>The genome sequence of Dyella jiangningensis FCAV SCS01 from a lignocellulose-decomposing microbial consortium metagenome reveals potential for biotechnological applications.</title>
        <authorList>
            <person name="Desiderato J.G."/>
            <person name="Alvarenga D.O."/>
            <person name="Constancio M.T.L."/>
            <person name="Alves L.M.C."/>
            <person name="Varani A.M."/>
        </authorList>
    </citation>
    <scope>NUCLEOTIDE SEQUENCE [LARGE SCALE GENOMIC DNA]</scope>
    <source>
        <strain evidence="2 3">FCAV SCS01</strain>
    </source>
</reference>
<evidence type="ECO:0000259" key="1">
    <source>
        <dbReference type="Pfam" id="PF14534"/>
    </source>
</evidence>
<comment type="caution">
    <text evidence="2">The sequence shown here is derived from an EMBL/GenBank/DDBJ whole genome shotgun (WGS) entry which is preliminary data.</text>
</comment>
<dbReference type="SUPFAM" id="SSF54427">
    <property type="entry name" value="NTF2-like"/>
    <property type="match status" value="1"/>
</dbReference>